<dbReference type="AlphaFoldDB" id="A0AA88SIT6"/>
<dbReference type="EMBL" id="JAUPFM010000011">
    <property type="protein sequence ID" value="KAK2838162.1"/>
    <property type="molecule type" value="Genomic_DNA"/>
</dbReference>
<feature type="region of interest" description="Disordered" evidence="4">
    <location>
        <begin position="669"/>
        <end position="728"/>
    </location>
</feature>
<dbReference type="Gene3D" id="3.40.50.300">
    <property type="entry name" value="P-loop containing nucleotide triphosphate hydrolases"/>
    <property type="match status" value="3"/>
</dbReference>
<feature type="domain" description="AIG1-type G" evidence="6">
    <location>
        <begin position="28"/>
        <end position="214"/>
    </location>
</feature>
<keyword evidence="5" id="KW-1133">Transmembrane helix</keyword>
<dbReference type="PROSITE" id="PS51720">
    <property type="entry name" value="G_AIG1"/>
    <property type="match status" value="3"/>
</dbReference>
<feature type="domain" description="AIG1-type G" evidence="6">
    <location>
        <begin position="449"/>
        <end position="649"/>
    </location>
</feature>
<keyword evidence="5" id="KW-0472">Membrane</keyword>
<dbReference type="CDD" id="cd01852">
    <property type="entry name" value="AIG1"/>
    <property type="match status" value="1"/>
</dbReference>
<name>A0AA88SIT6_CHASR</name>
<feature type="domain" description="AIG1-type G" evidence="6">
    <location>
        <begin position="227"/>
        <end position="414"/>
    </location>
</feature>
<comment type="similarity">
    <text evidence="1">Belongs to the TRAFAC class TrmE-Era-EngA-EngB-Septin-like GTPase superfamily. AIG1/Toc34/Toc159-like paraseptin GTPase family. IAN subfamily.</text>
</comment>
<keyword evidence="2" id="KW-0547">Nucleotide-binding</keyword>
<protein>
    <recommendedName>
        <fullName evidence="6">AIG1-type G domain-containing protein</fullName>
    </recommendedName>
</protein>
<accession>A0AA88SIT6</accession>
<dbReference type="Proteomes" id="UP001187415">
    <property type="component" value="Unassembled WGS sequence"/>
</dbReference>
<proteinExistence type="inferred from homology"/>
<evidence type="ECO:0000256" key="5">
    <source>
        <dbReference type="SAM" id="Phobius"/>
    </source>
</evidence>
<reference evidence="7" key="1">
    <citation type="submission" date="2023-07" db="EMBL/GenBank/DDBJ databases">
        <title>Chromosome-level Genome Assembly of Striped Snakehead (Channa striata).</title>
        <authorList>
            <person name="Liu H."/>
        </authorList>
    </citation>
    <scope>NUCLEOTIDE SEQUENCE</scope>
    <source>
        <strain evidence="7">Gz</strain>
        <tissue evidence="7">Muscle</tissue>
    </source>
</reference>
<sequence>MAATADPEENKQRPLRKSSSNPRLPPTMSELRVVLLGNSWSERSSVGNFILGETKFNTEEEPDDCQRVEGWLKDKEIVLINISDLLLPDISDDKLRKYVENCVTYSAPGPHVFLLVLQPEDFTEEQKMRLCRVLQLFGDRSFDRSLVLVSTPREESSGENYMNHQPLQDLIKMCSYKYLKRKNLELQELLLHLSQIVKENFTEYQRSDVFDDDGPGLSMRPKLETIKPALNLVLCGRRGSEKTSAAEIILGPTELHSASNSSECVRNQGEVCGRRVSLVELPALYGKPQETVMEESFRCVSLCDPEGVHAFILVLPVGPLTDEDKGELETIQNTFSSRVNDFTMILFTVDSDPTHPAVVNFLQGNKEIQDLCQSCGGRSVVLNIKDKKQVSEMLDTVANIRSRSFTKDVFTRAQMEKISEYENTNAGLKAELQDLKQRSKMGGDEDLSREPLRMVLIGKTGSGKSSTGNTILGAKHFSPRITPKPPVRSCERVTGQIDGRPVAVVNTPPLFDPNLSEDEFQHQIEKCISLSSPGPHVFLLVLQIGNFTEEDKDFVQLIKKHFGRKSQDFIIIVFTRGDELEDQSFESYIEDCGGFVKRLIKDCGGRYQVFNNKDVTNSTQVRELLTKIENMVKDNGDGFYSSEMFMEAVVQKTKEAVQQKEEEMLRHKKELEQKHREEMETAKRKRTEETEQERKLREKQLKEKDEHINKEREERKKEREERKEEQKRWKKEEETLRQGCRRKVEASEEIVQSERELREKSEKKLEMERKEMKRDREAWYKEKNDMWERTNQELKRLLEEEKSSHKKLQDEYYRKRRKWMFCLFGLLFLLFLSYHFIINYIYTENSRGL</sequence>
<dbReference type="InterPro" id="IPR027417">
    <property type="entry name" value="P-loop_NTPase"/>
</dbReference>
<evidence type="ECO:0000256" key="2">
    <source>
        <dbReference type="ARBA" id="ARBA00022741"/>
    </source>
</evidence>
<keyword evidence="3" id="KW-0342">GTP-binding</keyword>
<dbReference type="InterPro" id="IPR045058">
    <property type="entry name" value="GIMA/IAN/Toc"/>
</dbReference>
<organism evidence="7 8">
    <name type="scientific">Channa striata</name>
    <name type="common">Snakehead murrel</name>
    <name type="synonym">Ophicephalus striatus</name>
    <dbReference type="NCBI Taxonomy" id="64152"/>
    <lineage>
        <taxon>Eukaryota</taxon>
        <taxon>Metazoa</taxon>
        <taxon>Chordata</taxon>
        <taxon>Craniata</taxon>
        <taxon>Vertebrata</taxon>
        <taxon>Euteleostomi</taxon>
        <taxon>Actinopterygii</taxon>
        <taxon>Neopterygii</taxon>
        <taxon>Teleostei</taxon>
        <taxon>Neoteleostei</taxon>
        <taxon>Acanthomorphata</taxon>
        <taxon>Anabantaria</taxon>
        <taxon>Anabantiformes</taxon>
        <taxon>Channoidei</taxon>
        <taxon>Channidae</taxon>
        <taxon>Channa</taxon>
    </lineage>
</organism>
<feature type="transmembrane region" description="Helical" evidence="5">
    <location>
        <begin position="819"/>
        <end position="842"/>
    </location>
</feature>
<evidence type="ECO:0000313" key="7">
    <source>
        <dbReference type="EMBL" id="KAK2838162.1"/>
    </source>
</evidence>
<evidence type="ECO:0000313" key="8">
    <source>
        <dbReference type="Proteomes" id="UP001187415"/>
    </source>
</evidence>
<dbReference type="FunFam" id="3.40.50.300:FF:000366">
    <property type="entry name" value="GTPase, IMAP family member 2"/>
    <property type="match status" value="1"/>
</dbReference>
<feature type="compositionally biased region" description="Low complexity" evidence="4">
    <location>
        <begin position="459"/>
        <end position="468"/>
    </location>
</feature>
<keyword evidence="5" id="KW-0812">Transmembrane</keyword>
<feature type="region of interest" description="Disordered" evidence="4">
    <location>
        <begin position="1"/>
        <end position="26"/>
    </location>
</feature>
<dbReference type="SUPFAM" id="SSF52540">
    <property type="entry name" value="P-loop containing nucleoside triphosphate hydrolases"/>
    <property type="match status" value="3"/>
</dbReference>
<dbReference type="PANTHER" id="PTHR10903">
    <property type="entry name" value="GTPASE, IMAP FAMILY MEMBER-RELATED"/>
    <property type="match status" value="1"/>
</dbReference>
<evidence type="ECO:0000256" key="4">
    <source>
        <dbReference type="SAM" id="MobiDB-lite"/>
    </source>
</evidence>
<dbReference type="InterPro" id="IPR006703">
    <property type="entry name" value="G_AIG1"/>
</dbReference>
<evidence type="ECO:0000256" key="1">
    <source>
        <dbReference type="ARBA" id="ARBA00008535"/>
    </source>
</evidence>
<dbReference type="PANTHER" id="PTHR10903:SF170">
    <property type="entry name" value="GTPASE IMAP FAMILY MEMBER 7"/>
    <property type="match status" value="1"/>
</dbReference>
<keyword evidence="8" id="KW-1185">Reference proteome</keyword>
<feature type="region of interest" description="Disordered" evidence="4">
    <location>
        <begin position="459"/>
        <end position="478"/>
    </location>
</feature>
<evidence type="ECO:0000256" key="3">
    <source>
        <dbReference type="ARBA" id="ARBA00023134"/>
    </source>
</evidence>
<evidence type="ECO:0000259" key="6">
    <source>
        <dbReference type="PROSITE" id="PS51720"/>
    </source>
</evidence>
<dbReference type="GO" id="GO:0005525">
    <property type="term" value="F:GTP binding"/>
    <property type="evidence" value="ECO:0007669"/>
    <property type="project" value="UniProtKB-KW"/>
</dbReference>
<dbReference type="Pfam" id="PF04548">
    <property type="entry name" value="AIG1"/>
    <property type="match status" value="3"/>
</dbReference>
<comment type="caution">
    <text evidence="7">The sequence shown here is derived from an EMBL/GenBank/DDBJ whole genome shotgun (WGS) entry which is preliminary data.</text>
</comment>
<gene>
    <name evidence="7" type="ORF">Q5P01_015374</name>
</gene>